<dbReference type="GO" id="GO:0003723">
    <property type="term" value="F:RNA binding"/>
    <property type="evidence" value="ECO:0007669"/>
    <property type="project" value="TreeGrafter"/>
</dbReference>
<feature type="region of interest" description="Disordered" evidence="5">
    <location>
        <begin position="392"/>
        <end position="414"/>
    </location>
</feature>
<organism evidence="8">
    <name type="scientific">Xenopsylla cheopis</name>
    <name type="common">Oriental rat flea</name>
    <name type="synonym">Pulex cheopis</name>
    <dbReference type="NCBI Taxonomy" id="163159"/>
    <lineage>
        <taxon>Eukaryota</taxon>
        <taxon>Metazoa</taxon>
        <taxon>Ecdysozoa</taxon>
        <taxon>Arthropoda</taxon>
        <taxon>Hexapoda</taxon>
        <taxon>Insecta</taxon>
        <taxon>Pterygota</taxon>
        <taxon>Neoptera</taxon>
        <taxon>Endopterygota</taxon>
        <taxon>Siphonaptera</taxon>
        <taxon>Pulicidae</taxon>
        <taxon>Xenopsyllinae</taxon>
        <taxon>Xenopsylla</taxon>
    </lineage>
</organism>
<evidence type="ECO:0000313" key="8">
    <source>
        <dbReference type="EMBL" id="NOV44398.1"/>
    </source>
</evidence>
<feature type="compositionally biased region" description="Basic and acidic residues" evidence="5">
    <location>
        <begin position="570"/>
        <end position="580"/>
    </location>
</feature>
<evidence type="ECO:0000256" key="4">
    <source>
        <dbReference type="ARBA" id="ARBA00023242"/>
    </source>
</evidence>
<dbReference type="InterPro" id="IPR039754">
    <property type="entry name" value="Esf1"/>
</dbReference>
<evidence type="ECO:0000256" key="5">
    <source>
        <dbReference type="SAM" id="MobiDB-lite"/>
    </source>
</evidence>
<dbReference type="PANTHER" id="PTHR12202">
    <property type="entry name" value="ESF1 HOMOLOG"/>
    <property type="match status" value="1"/>
</dbReference>
<dbReference type="GO" id="GO:0005730">
    <property type="term" value="C:nucleolus"/>
    <property type="evidence" value="ECO:0007669"/>
    <property type="project" value="UniProtKB-SubCell"/>
</dbReference>
<proteinExistence type="inferred from homology"/>
<keyword evidence="3" id="KW-0175">Coiled coil</keyword>
<evidence type="ECO:0000256" key="1">
    <source>
        <dbReference type="ARBA" id="ARBA00004604"/>
    </source>
</evidence>
<sequence length="690" mass="80187">MGDDILKDSRFAHLVDDPRYKYVPKSERKVKIDKRFQSMFKDKNFKVSYTIDKRGRPISKTSTEDLKKYYDLSTSSESDEDDDKDETSDDEETQEAGSFVRAPKSDDDDADDANNVNDKLVRGEIGKRIKNRLKDLSIDYARGEANILSESSSDEESTSEDENELVLEHCWGELDRDADRTEESTYRLAACNMDWDRMRATDIMVLCNSFLPKGGIIHSVTIYPSEYGLQRMAEEDAKGPIELTADTAENNSEDDDDNNEEGSKFHMEKLRQYQLNRLKYYYAVIVFDSKETAEKLYNECDGLEYESTATKLDLRFIPDDVTFDEKPHDVCTELPDLSKYQPRQFTTTALQQAKVELTWDETCPERKEITKKLMSGKVDDVTDADLRDYLASSSDDEDVENINENNLSDEDNSKMSTLDKYKALLQDINKKEEAKRNKDIEMEFSWNTGIKEKSEKLVKDKLAKKEEMTPFEQMVDKMKEKRKAKREEKIKKKQEEADSDSSDDIPDGIDMNDPYFQEEFQNNEFQNKVKKKKEKLDNKSDSEDEKKKQELELLLMDDEDEQKAHFSLKKIQDAENETKSKSKRRKKLLKRKPDEIKVDKELPDFEVDVNDERFSALYTSHHFNIDPTDSHYRKTKGMESLISAKLAKRALNDNENNASQSNVPNKKLKNDVAVNMMIKNIKRNAEKLKK</sequence>
<feature type="compositionally biased region" description="Basic and acidic residues" evidence="5">
    <location>
        <begin position="534"/>
        <end position="551"/>
    </location>
</feature>
<dbReference type="EMBL" id="GIIL01000672">
    <property type="protein sequence ID" value="NOV44398.1"/>
    <property type="molecule type" value="Transcribed_RNA"/>
</dbReference>
<evidence type="ECO:0000259" key="7">
    <source>
        <dbReference type="Pfam" id="PF25121"/>
    </source>
</evidence>
<feature type="region of interest" description="Disordered" evidence="5">
    <location>
        <begin position="469"/>
        <end position="595"/>
    </location>
</feature>
<feature type="compositionally biased region" description="Acidic residues" evidence="5">
    <location>
        <begin position="77"/>
        <end position="94"/>
    </location>
</feature>
<dbReference type="PANTHER" id="PTHR12202:SF0">
    <property type="entry name" value="ESF1 HOMOLOG"/>
    <property type="match status" value="1"/>
</dbReference>
<comment type="similarity">
    <text evidence="2">Belongs to the ESF1 family.</text>
</comment>
<feature type="compositionally biased region" description="Low complexity" evidence="5">
    <location>
        <begin position="517"/>
        <end position="526"/>
    </location>
</feature>
<feature type="compositionally biased region" description="Basic residues" evidence="5">
    <location>
        <begin position="581"/>
        <end position="590"/>
    </location>
</feature>
<dbReference type="Pfam" id="PF08159">
    <property type="entry name" value="NUC153"/>
    <property type="match status" value="1"/>
</dbReference>
<name>A0A6M2DH74_XENCH</name>
<protein>
    <submittedName>
        <fullName evidence="8">Putative esf1</fullName>
    </submittedName>
</protein>
<dbReference type="GO" id="GO:0006364">
    <property type="term" value="P:rRNA processing"/>
    <property type="evidence" value="ECO:0007669"/>
    <property type="project" value="InterPro"/>
</dbReference>
<evidence type="ECO:0000259" key="6">
    <source>
        <dbReference type="Pfam" id="PF08159"/>
    </source>
</evidence>
<comment type="subcellular location">
    <subcellularLocation>
        <location evidence="1">Nucleus</location>
        <location evidence="1">Nucleolus</location>
    </subcellularLocation>
</comment>
<dbReference type="Pfam" id="PF25121">
    <property type="entry name" value="RRM_ESF1"/>
    <property type="match status" value="1"/>
</dbReference>
<dbReference type="AlphaFoldDB" id="A0A6M2DH74"/>
<feature type="compositionally biased region" description="Acidic residues" evidence="5">
    <location>
        <begin position="497"/>
        <end position="507"/>
    </location>
</feature>
<accession>A0A6M2DH74</accession>
<feature type="domain" description="ESF1 RRM" evidence="7">
    <location>
        <begin position="185"/>
        <end position="332"/>
    </location>
</feature>
<reference evidence="8" key="1">
    <citation type="submission" date="2020-03" db="EMBL/GenBank/DDBJ databases">
        <title>Transcriptomic Profiling of the Digestive Tract of the Rat Flea, Xenopsylla cheopis, Following Blood Feeding and Infection with Yersinia pestis.</title>
        <authorList>
            <person name="Bland D.M."/>
            <person name="Martens C.A."/>
            <person name="Virtaneva K."/>
            <person name="Kanakabandi K."/>
            <person name="Long D."/>
            <person name="Rosenke R."/>
            <person name="Saturday G.A."/>
            <person name="Hoyt F.H."/>
            <person name="Bruno D.P."/>
            <person name="Ribeiro J.M.C."/>
            <person name="Hinnebusch J."/>
        </authorList>
    </citation>
    <scope>NUCLEOTIDE SEQUENCE</scope>
</reference>
<keyword evidence="4" id="KW-0539">Nucleus</keyword>
<feature type="domain" description="NUC153" evidence="6">
    <location>
        <begin position="611"/>
        <end position="639"/>
    </location>
</feature>
<feature type="region of interest" description="Disordered" evidence="5">
    <location>
        <begin position="53"/>
        <end position="115"/>
    </location>
</feature>
<dbReference type="InterPro" id="IPR012580">
    <property type="entry name" value="NUC153"/>
</dbReference>
<evidence type="ECO:0000256" key="3">
    <source>
        <dbReference type="ARBA" id="ARBA00023054"/>
    </source>
</evidence>
<feature type="compositionally biased region" description="Basic and acidic residues" evidence="5">
    <location>
        <begin position="469"/>
        <end position="496"/>
    </location>
</feature>
<dbReference type="InterPro" id="IPR056750">
    <property type="entry name" value="RRM_ESF1"/>
</dbReference>
<evidence type="ECO:0000256" key="2">
    <source>
        <dbReference type="ARBA" id="ARBA00009087"/>
    </source>
</evidence>